<feature type="compositionally biased region" description="Polar residues" evidence="1">
    <location>
        <begin position="103"/>
        <end position="132"/>
    </location>
</feature>
<dbReference type="VEuPathDB" id="VectorBase:AMAM008699"/>
<reference evidence="3" key="1">
    <citation type="submission" date="2013-09" db="EMBL/GenBank/DDBJ databases">
        <title>The Genome Sequence of Anopheles maculatus species B.</title>
        <authorList>
            <consortium name="The Broad Institute Genomics Platform"/>
            <person name="Neafsey D.E."/>
            <person name="Besansky N."/>
            <person name="Howell P."/>
            <person name="Walton C."/>
            <person name="Young S.K."/>
            <person name="Zeng Q."/>
            <person name="Gargeya S."/>
            <person name="Fitzgerald M."/>
            <person name="Haas B."/>
            <person name="Abouelleil A."/>
            <person name="Allen A.W."/>
            <person name="Alvarado L."/>
            <person name="Arachchi H.M."/>
            <person name="Berlin A.M."/>
            <person name="Chapman S.B."/>
            <person name="Gainer-Dewar J."/>
            <person name="Goldberg J."/>
            <person name="Griggs A."/>
            <person name="Gujja S."/>
            <person name="Hansen M."/>
            <person name="Howarth C."/>
            <person name="Imamovic A."/>
            <person name="Ireland A."/>
            <person name="Larimer J."/>
            <person name="McCowan C."/>
            <person name="Murphy C."/>
            <person name="Pearson M."/>
            <person name="Poon T.W."/>
            <person name="Priest M."/>
            <person name="Roberts A."/>
            <person name="Saif S."/>
            <person name="Shea T."/>
            <person name="Sisk P."/>
            <person name="Sykes S."/>
            <person name="Wortman J."/>
            <person name="Nusbaum C."/>
            <person name="Birren B."/>
        </authorList>
    </citation>
    <scope>NUCLEOTIDE SEQUENCE [LARGE SCALE GENOMIC DNA]</scope>
    <source>
        <strain evidence="3">maculatus3</strain>
    </source>
</reference>
<accession>A0A182SKQ7</accession>
<keyword evidence="3" id="KW-1185">Reference proteome</keyword>
<reference evidence="2" key="2">
    <citation type="submission" date="2020-05" db="UniProtKB">
        <authorList>
            <consortium name="EnsemblMetazoa"/>
        </authorList>
    </citation>
    <scope>IDENTIFICATION</scope>
    <source>
        <strain evidence="2">maculatus3</strain>
    </source>
</reference>
<organism evidence="2 3">
    <name type="scientific">Anopheles maculatus</name>
    <dbReference type="NCBI Taxonomy" id="74869"/>
    <lineage>
        <taxon>Eukaryota</taxon>
        <taxon>Metazoa</taxon>
        <taxon>Ecdysozoa</taxon>
        <taxon>Arthropoda</taxon>
        <taxon>Hexapoda</taxon>
        <taxon>Insecta</taxon>
        <taxon>Pterygota</taxon>
        <taxon>Neoptera</taxon>
        <taxon>Endopterygota</taxon>
        <taxon>Diptera</taxon>
        <taxon>Nematocera</taxon>
        <taxon>Culicoidea</taxon>
        <taxon>Culicidae</taxon>
        <taxon>Anophelinae</taxon>
        <taxon>Anopheles</taxon>
        <taxon>Anopheles maculatus group</taxon>
    </lineage>
</organism>
<feature type="region of interest" description="Disordered" evidence="1">
    <location>
        <begin position="103"/>
        <end position="157"/>
    </location>
</feature>
<evidence type="ECO:0000313" key="3">
    <source>
        <dbReference type="Proteomes" id="UP000075901"/>
    </source>
</evidence>
<proteinExistence type="predicted"/>
<dbReference type="EnsemblMetazoa" id="AMAM008699-RA">
    <property type="protein sequence ID" value="AMAM008699-PA"/>
    <property type="gene ID" value="AMAM008699"/>
</dbReference>
<sequence>IYDCLDLGRRIDVTWPNEQFRSSGGRSSWKDWTPQEGMVGNVVHYWQPNHPDHHFRSNVNRTILLVKIGDRHVDELAASSTTPGQQHPLEAVVCGETVTPSVELSTSAVQPNQSEEQVSSSTPSCEPANQSVIEIAPSEGELDSAVEAESSSMVAKK</sequence>
<evidence type="ECO:0000313" key="2">
    <source>
        <dbReference type="EnsemblMetazoa" id="AMAM008699-PA"/>
    </source>
</evidence>
<feature type="compositionally biased region" description="Low complexity" evidence="1">
    <location>
        <begin position="147"/>
        <end position="157"/>
    </location>
</feature>
<name>A0A182SKQ7_9DIPT</name>
<evidence type="ECO:0000256" key="1">
    <source>
        <dbReference type="SAM" id="MobiDB-lite"/>
    </source>
</evidence>
<protein>
    <submittedName>
        <fullName evidence="2">Uncharacterized protein</fullName>
    </submittedName>
</protein>
<dbReference type="AlphaFoldDB" id="A0A182SKQ7"/>
<dbReference type="Proteomes" id="UP000075901">
    <property type="component" value="Unassembled WGS sequence"/>
</dbReference>